<dbReference type="GO" id="GO:0046872">
    <property type="term" value="F:metal ion binding"/>
    <property type="evidence" value="ECO:0007669"/>
    <property type="project" value="UniProtKB-KW"/>
</dbReference>
<dbReference type="EMBL" id="CP000866">
    <property type="protein sequence ID" value="ABX12265.1"/>
    <property type="molecule type" value="Genomic_DNA"/>
</dbReference>
<dbReference type="STRING" id="436308.Nmar_0369"/>
<dbReference type="HOGENOM" id="CLU_026673_11_0_2"/>
<keyword evidence="5" id="KW-0560">Oxidoreductase</keyword>
<dbReference type="AlphaFoldDB" id="A9A566"/>
<dbReference type="InterPro" id="IPR036291">
    <property type="entry name" value="NAD(P)-bd_dom_sf"/>
</dbReference>
<evidence type="ECO:0000256" key="2">
    <source>
        <dbReference type="ARBA" id="ARBA00008072"/>
    </source>
</evidence>
<dbReference type="SUPFAM" id="SSF50129">
    <property type="entry name" value="GroES-like"/>
    <property type="match status" value="1"/>
</dbReference>
<dbReference type="GO" id="GO:0016491">
    <property type="term" value="F:oxidoreductase activity"/>
    <property type="evidence" value="ECO:0000318"/>
    <property type="project" value="GO_Central"/>
</dbReference>
<evidence type="ECO:0000313" key="8">
    <source>
        <dbReference type="Proteomes" id="UP000000792"/>
    </source>
</evidence>
<reference evidence="7 8" key="1">
    <citation type="journal article" date="2010" name="Proc. Natl. Acad. Sci. U.S.A.">
        <title>Nitrosopumilus maritimus genome reveals unique mechanisms for nitrification and autotrophy in globally distributed marine crenarchaea.</title>
        <authorList>
            <person name="Walker C.B."/>
            <person name="de la Torre J.R."/>
            <person name="Klotz M.G."/>
            <person name="Urakawa H."/>
            <person name="Pinel N."/>
            <person name="Arp D.J."/>
            <person name="Brochier-Armanet C."/>
            <person name="Chain P.S."/>
            <person name="Chan P.P."/>
            <person name="Gollabgir A."/>
            <person name="Hemp J."/>
            <person name="Hugler M."/>
            <person name="Karr E.A."/>
            <person name="Konneke M."/>
            <person name="Shin M."/>
            <person name="Lawton T.J."/>
            <person name="Lowe T."/>
            <person name="Martens-Habbena W."/>
            <person name="Sayavedra-Soto L.A."/>
            <person name="Lang D."/>
            <person name="Sievert S.M."/>
            <person name="Rosenzweig A.C."/>
            <person name="Manning G."/>
            <person name="Stahl D.A."/>
        </authorList>
    </citation>
    <scope>NUCLEOTIDE SEQUENCE [LARGE SCALE GENOMIC DNA]</scope>
    <source>
        <strain evidence="7 8">SCM1</strain>
    </source>
</reference>
<dbReference type="PANTHER" id="PTHR43350">
    <property type="entry name" value="NAD-DEPENDENT ALCOHOL DEHYDROGENASE"/>
    <property type="match status" value="1"/>
</dbReference>
<dbReference type="InterPro" id="IPR011032">
    <property type="entry name" value="GroES-like_sf"/>
</dbReference>
<feature type="domain" description="Alcohol dehydrogenase-like N-terminal" evidence="6">
    <location>
        <begin position="26"/>
        <end position="131"/>
    </location>
</feature>
<proteinExistence type="inferred from homology"/>
<dbReference type="Pfam" id="PF08240">
    <property type="entry name" value="ADH_N"/>
    <property type="match status" value="1"/>
</dbReference>
<dbReference type="InParanoid" id="A9A566"/>
<sequence>MKNNHMKATSFDGNKMIYDENYPDPKPGESLVRVSLAGICGTDLEILDGYMAYNGVLGHEFVGVVEKSKNSDLLGKRVVGEINAGCNRCDSCKKGLQRHCPNRTVLGILKRDGAFAEFLSLPEENLHVIPDSISDEQAVFVEPLAAAFEIKEQVSLNPDWKVAVVGDGRLAQMICQVLKLSCPNVTCFGRHETKLSHLEKFKIQTKIGIIDSDLQSYDLVVEATGSNSGFADTMKLVKPRGTVILKSTIASRENLDLTPTVVNEITLIGSRCGLFKPAIDALATGIVSVDSMVYSTFPLEKFSDAIQHAKKPDTLKVFLKP</sequence>
<dbReference type="CDD" id="cd08242">
    <property type="entry name" value="MDR_like"/>
    <property type="match status" value="1"/>
</dbReference>
<evidence type="ECO:0000256" key="4">
    <source>
        <dbReference type="ARBA" id="ARBA00022833"/>
    </source>
</evidence>
<evidence type="ECO:0000259" key="6">
    <source>
        <dbReference type="Pfam" id="PF08240"/>
    </source>
</evidence>
<dbReference type="eggNOG" id="arCOG01459">
    <property type="taxonomic scope" value="Archaea"/>
</dbReference>
<dbReference type="EnsemblBacteria" id="ABX12265">
    <property type="protein sequence ID" value="ABX12265"/>
    <property type="gene ID" value="Nmar_0369"/>
</dbReference>
<evidence type="ECO:0000256" key="1">
    <source>
        <dbReference type="ARBA" id="ARBA00001947"/>
    </source>
</evidence>
<dbReference type="KEGG" id="nmr:Nmar_0369"/>
<keyword evidence="4" id="KW-0862">Zinc</keyword>
<dbReference type="Gene3D" id="3.90.180.10">
    <property type="entry name" value="Medium-chain alcohol dehydrogenases, catalytic domain"/>
    <property type="match status" value="1"/>
</dbReference>
<dbReference type="SUPFAM" id="SSF51735">
    <property type="entry name" value="NAD(P)-binding Rossmann-fold domains"/>
    <property type="match status" value="1"/>
</dbReference>
<name>A9A566_NITMS</name>
<keyword evidence="3" id="KW-0479">Metal-binding</keyword>
<protein>
    <submittedName>
        <fullName evidence="7">Alcohol dehydrogenase GroES domain protein</fullName>
    </submittedName>
</protein>
<dbReference type="PhylomeDB" id="A9A566"/>
<gene>
    <name evidence="7" type="ordered locus">Nmar_0369</name>
</gene>
<dbReference type="InterPro" id="IPR013154">
    <property type="entry name" value="ADH-like_N"/>
</dbReference>
<evidence type="ECO:0000256" key="5">
    <source>
        <dbReference type="ARBA" id="ARBA00023002"/>
    </source>
</evidence>
<dbReference type="PANTHER" id="PTHR43350:SF2">
    <property type="entry name" value="GROES-LIKE ZINC-BINDING ALCOHOL DEHYDROGENASE FAMILY PROTEIN"/>
    <property type="match status" value="1"/>
</dbReference>
<evidence type="ECO:0000256" key="3">
    <source>
        <dbReference type="ARBA" id="ARBA00022723"/>
    </source>
</evidence>
<comment type="cofactor">
    <cofactor evidence="1">
        <name>Zn(2+)</name>
        <dbReference type="ChEBI" id="CHEBI:29105"/>
    </cofactor>
</comment>
<accession>A9A566</accession>
<dbReference type="Gene3D" id="3.40.50.720">
    <property type="entry name" value="NAD(P)-binding Rossmann-like Domain"/>
    <property type="match status" value="1"/>
</dbReference>
<dbReference type="Proteomes" id="UP000000792">
    <property type="component" value="Chromosome"/>
</dbReference>
<keyword evidence="8" id="KW-1185">Reference proteome</keyword>
<organism evidence="7 8">
    <name type="scientific">Nitrosopumilus maritimus (strain SCM1)</name>
    <dbReference type="NCBI Taxonomy" id="436308"/>
    <lineage>
        <taxon>Archaea</taxon>
        <taxon>Nitrososphaerota</taxon>
        <taxon>Nitrososphaeria</taxon>
        <taxon>Nitrosopumilales</taxon>
        <taxon>Nitrosopumilaceae</taxon>
        <taxon>Nitrosopumilus</taxon>
    </lineage>
</organism>
<evidence type="ECO:0000313" key="7">
    <source>
        <dbReference type="EMBL" id="ABX12265.1"/>
    </source>
</evidence>
<comment type="similarity">
    <text evidence="2">Belongs to the zinc-containing alcohol dehydrogenase family.</text>
</comment>